<sequence length="300" mass="32049">MQTEVCPRPPATIKADLEGLAYVVASALHHSDERTRSQGASQVTSWLQDQCSGPEKPPGELYDDLECRIFALAPPLPFAVGREATSNEYHGEGRRSRQLRERHRDSTLSALLEGELSFSLPAAVAVLRRIREGMRARSRAARLAGVAALVFVVCLVGAFLLLPQSTSAREPAHGTPVRTTAPAAVVPAASPDLPPIDALDALLDARTECRHSAQVSTCLGELYEPDSPALDADLSAAESHKADPFPTLSLPATARTYSKPETSGGAVVVTIGDAQSTQKPVSVLMIRTETGWLLRDVFAV</sequence>
<evidence type="ECO:0000313" key="4">
    <source>
        <dbReference type="Proteomes" id="UP000221369"/>
    </source>
</evidence>
<comment type="caution">
    <text evidence="3">The sequence shown here is derived from an EMBL/GenBank/DDBJ whole genome shotgun (WGS) entry which is preliminary data.</text>
</comment>
<organism evidence="3 4">
    <name type="scientific">Paramicrobacterium agarici</name>
    <dbReference type="NCBI Taxonomy" id="630514"/>
    <lineage>
        <taxon>Bacteria</taxon>
        <taxon>Bacillati</taxon>
        <taxon>Actinomycetota</taxon>
        <taxon>Actinomycetes</taxon>
        <taxon>Micrococcales</taxon>
        <taxon>Microbacteriaceae</taxon>
        <taxon>Paramicrobacterium</taxon>
    </lineage>
</organism>
<evidence type="ECO:0000313" key="3">
    <source>
        <dbReference type="EMBL" id="PFG31254.1"/>
    </source>
</evidence>
<evidence type="ECO:0000256" key="2">
    <source>
        <dbReference type="SAM" id="Phobius"/>
    </source>
</evidence>
<feature type="compositionally biased region" description="Polar residues" evidence="1">
    <location>
        <begin position="37"/>
        <end position="51"/>
    </location>
</feature>
<feature type="region of interest" description="Disordered" evidence="1">
    <location>
        <begin position="32"/>
        <end position="55"/>
    </location>
</feature>
<proteinExistence type="predicted"/>
<keyword evidence="2" id="KW-1133">Transmembrane helix</keyword>
<dbReference type="AlphaFoldDB" id="A0A2A9DXE3"/>
<protein>
    <submittedName>
        <fullName evidence="3">Uncharacterized protein</fullName>
    </submittedName>
</protein>
<gene>
    <name evidence="3" type="ORF">ATJ78_2214</name>
</gene>
<dbReference type="EMBL" id="PDJE01000001">
    <property type="protein sequence ID" value="PFG31254.1"/>
    <property type="molecule type" value="Genomic_DNA"/>
</dbReference>
<feature type="transmembrane region" description="Helical" evidence="2">
    <location>
        <begin position="140"/>
        <end position="162"/>
    </location>
</feature>
<name>A0A2A9DXE3_9MICO</name>
<keyword evidence="2" id="KW-0472">Membrane</keyword>
<feature type="region of interest" description="Disordered" evidence="1">
    <location>
        <begin position="83"/>
        <end position="102"/>
    </location>
</feature>
<evidence type="ECO:0000256" key="1">
    <source>
        <dbReference type="SAM" id="MobiDB-lite"/>
    </source>
</evidence>
<feature type="compositionally biased region" description="Basic and acidic residues" evidence="1">
    <location>
        <begin position="89"/>
        <end position="102"/>
    </location>
</feature>
<reference evidence="3 4" key="1">
    <citation type="submission" date="2017-10" db="EMBL/GenBank/DDBJ databases">
        <title>Sequencing the genomes of 1000 actinobacteria strains.</title>
        <authorList>
            <person name="Klenk H.-P."/>
        </authorList>
    </citation>
    <scope>NUCLEOTIDE SEQUENCE [LARGE SCALE GENOMIC DNA]</scope>
    <source>
        <strain evidence="3 4">DSM 21798</strain>
    </source>
</reference>
<keyword evidence="2" id="KW-0812">Transmembrane</keyword>
<accession>A0A2A9DXE3</accession>
<keyword evidence="4" id="KW-1185">Reference proteome</keyword>
<dbReference type="Proteomes" id="UP000221369">
    <property type="component" value="Unassembled WGS sequence"/>
</dbReference>